<organism evidence="4 5">
    <name type="scientific">Limulus polyphemus</name>
    <name type="common">Atlantic horseshoe crab</name>
    <dbReference type="NCBI Taxonomy" id="6850"/>
    <lineage>
        <taxon>Eukaryota</taxon>
        <taxon>Metazoa</taxon>
        <taxon>Ecdysozoa</taxon>
        <taxon>Arthropoda</taxon>
        <taxon>Chelicerata</taxon>
        <taxon>Merostomata</taxon>
        <taxon>Xiphosura</taxon>
        <taxon>Limulidae</taxon>
        <taxon>Limulus</taxon>
    </lineage>
</organism>
<protein>
    <submittedName>
        <fullName evidence="5">Achaete-scute homolog 1b-like</fullName>
    </submittedName>
</protein>
<dbReference type="InterPro" id="IPR011598">
    <property type="entry name" value="bHLH_dom"/>
</dbReference>
<sequence length="229" mass="24865">METTTCVLLATNTVSSGVTFSSASTSLQSGGKIAISRNVIKPAAGDNSAQGLLRCKKRINLSQLSYSLPQAQPVAVARRNERERNRVRMVNMGFATLKQHVPNGAKNKKMSKVETLRAAVEYIKQLQQLLSEQDNSVATLKERNILLYSGQMDENCYPISVPTTNNLDATNTPLYSTSNPETLAPNSPTPSLGSDAASPNHSLGYDVCSPHSSLSPEEEDLLEFTSWFS</sequence>
<name>A0ABM1C5M6_LIMPO</name>
<dbReference type="Gene3D" id="4.10.280.10">
    <property type="entry name" value="Helix-loop-helix DNA-binding domain"/>
    <property type="match status" value="1"/>
</dbReference>
<dbReference type="PROSITE" id="PS50888">
    <property type="entry name" value="BHLH"/>
    <property type="match status" value="1"/>
</dbReference>
<dbReference type="Proteomes" id="UP000694941">
    <property type="component" value="Unplaced"/>
</dbReference>
<dbReference type="SMART" id="SM00353">
    <property type="entry name" value="HLH"/>
    <property type="match status" value="1"/>
</dbReference>
<reference evidence="5" key="1">
    <citation type="submission" date="2025-08" db="UniProtKB">
        <authorList>
            <consortium name="RefSeq"/>
        </authorList>
    </citation>
    <scope>IDENTIFICATION</scope>
    <source>
        <tissue evidence="5">Muscle</tissue>
    </source>
</reference>
<evidence type="ECO:0000259" key="3">
    <source>
        <dbReference type="PROSITE" id="PS50888"/>
    </source>
</evidence>
<dbReference type="GeneID" id="106478642"/>
<keyword evidence="4" id="KW-1185">Reference proteome</keyword>
<dbReference type="Pfam" id="PF00010">
    <property type="entry name" value="HLH"/>
    <property type="match status" value="1"/>
</dbReference>
<dbReference type="RefSeq" id="XP_013794653.1">
    <property type="nucleotide sequence ID" value="XM_013939199.2"/>
</dbReference>
<feature type="region of interest" description="Disordered" evidence="2">
    <location>
        <begin position="170"/>
        <end position="204"/>
    </location>
</feature>
<gene>
    <name evidence="5" type="primary">LOC106478642</name>
</gene>
<proteinExistence type="predicted"/>
<evidence type="ECO:0000256" key="2">
    <source>
        <dbReference type="SAM" id="MobiDB-lite"/>
    </source>
</evidence>
<dbReference type="PANTHER" id="PTHR23349:SF108">
    <property type="entry name" value="BHLH DOMAIN-CONTAINING PROTEIN"/>
    <property type="match status" value="1"/>
</dbReference>
<evidence type="ECO:0000313" key="4">
    <source>
        <dbReference type="Proteomes" id="UP000694941"/>
    </source>
</evidence>
<dbReference type="InterPro" id="IPR036638">
    <property type="entry name" value="HLH_DNA-bd_sf"/>
</dbReference>
<dbReference type="InterPro" id="IPR050283">
    <property type="entry name" value="E-box_TF_Regulators"/>
</dbReference>
<dbReference type="PANTHER" id="PTHR23349">
    <property type="entry name" value="BASIC HELIX-LOOP-HELIX TRANSCRIPTION FACTOR, TWIST"/>
    <property type="match status" value="1"/>
</dbReference>
<evidence type="ECO:0000313" key="5">
    <source>
        <dbReference type="RefSeq" id="XP_013794653.1"/>
    </source>
</evidence>
<keyword evidence="1" id="KW-0238">DNA-binding</keyword>
<accession>A0ABM1C5M6</accession>
<feature type="domain" description="BHLH" evidence="3">
    <location>
        <begin position="74"/>
        <end position="126"/>
    </location>
</feature>
<dbReference type="SUPFAM" id="SSF47459">
    <property type="entry name" value="HLH, helix-loop-helix DNA-binding domain"/>
    <property type="match status" value="1"/>
</dbReference>
<feature type="compositionally biased region" description="Polar residues" evidence="2">
    <location>
        <begin position="170"/>
        <end position="201"/>
    </location>
</feature>
<evidence type="ECO:0000256" key="1">
    <source>
        <dbReference type="ARBA" id="ARBA00023125"/>
    </source>
</evidence>